<accession>A0ABS8Y9H5</accession>
<dbReference type="Proteomes" id="UP000823775">
    <property type="component" value="Unassembled WGS sequence"/>
</dbReference>
<feature type="non-terminal residue" evidence="1">
    <location>
        <position position="1"/>
    </location>
</feature>
<gene>
    <name evidence="1" type="ORF">HAX54_006399</name>
</gene>
<proteinExistence type="predicted"/>
<comment type="caution">
    <text evidence="1">The sequence shown here is derived from an EMBL/GenBank/DDBJ whole genome shotgun (WGS) entry which is preliminary data.</text>
</comment>
<sequence length="160" mass="18678">GGRFHRIFDEEDERWSVGFPAMGLMKKGKIRMLHVVVGKREMEEMERGRSTYRKLWRFAGKWWLRLAVVLFTGEDSNVVSRSFFGRCGCWFRTEKGDIEEGWRGLDVVFRRVLVRVGSVGRLRRSYGGLFGESGGGKRRCAGDRGDWFGWWRRYLVGEDG</sequence>
<evidence type="ECO:0000313" key="1">
    <source>
        <dbReference type="EMBL" id="MCE5167494.1"/>
    </source>
</evidence>
<reference evidence="1 2" key="1">
    <citation type="journal article" date="2021" name="BMC Genomics">
        <title>Datura genome reveals duplications of psychoactive alkaloid biosynthetic genes and high mutation rate following tissue culture.</title>
        <authorList>
            <person name="Rajewski A."/>
            <person name="Carter-House D."/>
            <person name="Stajich J."/>
            <person name="Litt A."/>
        </authorList>
    </citation>
    <scope>NUCLEOTIDE SEQUENCE [LARGE SCALE GENOMIC DNA]</scope>
    <source>
        <strain evidence="1">AR-01</strain>
    </source>
</reference>
<name>A0ABS8Y9H5_DATST</name>
<evidence type="ECO:0000313" key="2">
    <source>
        <dbReference type="Proteomes" id="UP000823775"/>
    </source>
</evidence>
<protein>
    <submittedName>
        <fullName evidence="1">Uncharacterized protein</fullName>
    </submittedName>
</protein>
<organism evidence="1 2">
    <name type="scientific">Datura stramonium</name>
    <name type="common">Jimsonweed</name>
    <name type="synonym">Common thornapple</name>
    <dbReference type="NCBI Taxonomy" id="4076"/>
    <lineage>
        <taxon>Eukaryota</taxon>
        <taxon>Viridiplantae</taxon>
        <taxon>Streptophyta</taxon>
        <taxon>Embryophyta</taxon>
        <taxon>Tracheophyta</taxon>
        <taxon>Spermatophyta</taxon>
        <taxon>Magnoliopsida</taxon>
        <taxon>eudicotyledons</taxon>
        <taxon>Gunneridae</taxon>
        <taxon>Pentapetalae</taxon>
        <taxon>asterids</taxon>
        <taxon>lamiids</taxon>
        <taxon>Solanales</taxon>
        <taxon>Solanaceae</taxon>
        <taxon>Solanoideae</taxon>
        <taxon>Datureae</taxon>
        <taxon>Datura</taxon>
    </lineage>
</organism>
<dbReference type="EMBL" id="JACEIK010132157">
    <property type="protein sequence ID" value="MCE5167494.1"/>
    <property type="molecule type" value="Genomic_DNA"/>
</dbReference>
<keyword evidence="2" id="KW-1185">Reference proteome</keyword>